<reference evidence="1 3" key="1">
    <citation type="submission" date="2024-04" db="EMBL/GenBank/DDBJ databases">
        <title>Genome assembly C_amara_ONT_v2.</title>
        <authorList>
            <person name="Yant L."/>
            <person name="Moore C."/>
            <person name="Slenker M."/>
        </authorList>
    </citation>
    <scope>NUCLEOTIDE SEQUENCE [LARGE SCALE GENOMIC DNA]</scope>
    <source>
        <tissue evidence="1">Leaf</tissue>
    </source>
</reference>
<dbReference type="PANTHER" id="PTHR33527">
    <property type="entry name" value="OS07G0274300 PROTEIN"/>
    <property type="match status" value="1"/>
</dbReference>
<dbReference type="EMBL" id="JBANAX010000691">
    <property type="protein sequence ID" value="KAL1197294.1"/>
    <property type="molecule type" value="Genomic_DNA"/>
</dbReference>
<gene>
    <name evidence="2" type="ORF">V5N11_019106</name>
    <name evidence="1" type="ORF">V5N11_022755</name>
</gene>
<dbReference type="PANTHER" id="PTHR33527:SF18">
    <property type="entry name" value="F13O11.17 PROTEIN"/>
    <property type="match status" value="1"/>
</dbReference>
<dbReference type="AlphaFoldDB" id="A0ABD1A0R6"/>
<evidence type="ECO:0000313" key="2">
    <source>
        <dbReference type="EMBL" id="KAL1205458.1"/>
    </source>
</evidence>
<organism evidence="1 3">
    <name type="scientific">Cardamine amara subsp. amara</name>
    <dbReference type="NCBI Taxonomy" id="228776"/>
    <lineage>
        <taxon>Eukaryota</taxon>
        <taxon>Viridiplantae</taxon>
        <taxon>Streptophyta</taxon>
        <taxon>Embryophyta</taxon>
        <taxon>Tracheophyta</taxon>
        <taxon>Spermatophyta</taxon>
        <taxon>Magnoliopsida</taxon>
        <taxon>eudicotyledons</taxon>
        <taxon>Gunneridae</taxon>
        <taxon>Pentapetalae</taxon>
        <taxon>rosids</taxon>
        <taxon>malvids</taxon>
        <taxon>Brassicales</taxon>
        <taxon>Brassicaceae</taxon>
        <taxon>Cardamineae</taxon>
        <taxon>Cardamine</taxon>
    </lineage>
</organism>
<evidence type="ECO:0000313" key="3">
    <source>
        <dbReference type="Proteomes" id="UP001558713"/>
    </source>
</evidence>
<protein>
    <submittedName>
        <fullName evidence="1">Uncharacterized protein</fullName>
    </submittedName>
</protein>
<proteinExistence type="predicted"/>
<accession>A0ABD1A0R6</accession>
<evidence type="ECO:0000313" key="1">
    <source>
        <dbReference type="EMBL" id="KAL1197294.1"/>
    </source>
</evidence>
<name>A0ABD1A0R6_CARAN</name>
<dbReference type="EMBL" id="JBANAX010000518">
    <property type="protein sequence ID" value="KAL1205458.1"/>
    <property type="molecule type" value="Genomic_DNA"/>
</dbReference>
<comment type="caution">
    <text evidence="1">The sequence shown here is derived from an EMBL/GenBank/DDBJ whole genome shotgun (WGS) entry which is preliminary data.</text>
</comment>
<keyword evidence="3" id="KW-1185">Reference proteome</keyword>
<dbReference type="Proteomes" id="UP001558713">
    <property type="component" value="Unassembled WGS sequence"/>
</dbReference>
<sequence length="302" mass="34382">MALTSVEKLHIFHSQERDVFSKLVLKFSRSPAESLLVIATWLWLEDLGFENIFSTILALTDPLIASLANEAVSCFQCLDSNEPPNGFNQIPLTTRYTEERISLQIIYKQRYSAIIGIKYFLTTICSRIFSDILQQVLPSSSLSSFDASLRHPLIIPGFPHPTFGSINVMPNDIDGDNISNNLFSSPHGLWGWNANCIATENDRTLFLTFSRGFPVLHEEVIELFTKKYGENCVLGVYMQHENGKFSKANANNSSRQQSLYARLVLDSITTVDRILNGKKLEMFEMYGKHIWARKYEKRDKPT</sequence>